<accession>A0A1Y1S024</accession>
<dbReference type="CDD" id="cd00156">
    <property type="entry name" value="REC"/>
    <property type="match status" value="1"/>
</dbReference>
<feature type="coiled-coil region" evidence="10">
    <location>
        <begin position="246"/>
        <end position="273"/>
    </location>
</feature>
<keyword evidence="4" id="KW-0808">Transferase</keyword>
<dbReference type="AlphaFoldDB" id="A0A1Y1S024"/>
<evidence type="ECO:0000256" key="6">
    <source>
        <dbReference type="ARBA" id="ARBA00022777"/>
    </source>
</evidence>
<comment type="caution">
    <text evidence="15">The sequence shown here is derived from an EMBL/GenBank/DDBJ whole genome shotgun (WGS) entry which is preliminary data.</text>
</comment>
<dbReference type="GO" id="GO:0000160">
    <property type="term" value="P:phosphorelay signal transduction system"/>
    <property type="evidence" value="ECO:0007669"/>
    <property type="project" value="InterPro"/>
</dbReference>
<keyword evidence="5" id="KW-0547">Nucleotide-binding</keyword>
<evidence type="ECO:0000256" key="3">
    <source>
        <dbReference type="ARBA" id="ARBA00022553"/>
    </source>
</evidence>
<evidence type="ECO:0000259" key="11">
    <source>
        <dbReference type="PROSITE" id="PS50109"/>
    </source>
</evidence>
<comment type="catalytic activity">
    <reaction evidence="1">
        <text>ATP + protein L-histidine = ADP + protein N-phospho-L-histidine.</text>
        <dbReference type="EC" id="2.7.13.3"/>
    </reaction>
</comment>
<feature type="domain" description="Histidine kinase" evidence="11">
    <location>
        <begin position="273"/>
        <end position="463"/>
    </location>
</feature>
<dbReference type="InterPro" id="IPR003594">
    <property type="entry name" value="HATPase_dom"/>
</dbReference>
<dbReference type="Gene3D" id="3.30.450.20">
    <property type="entry name" value="PAS domain"/>
    <property type="match status" value="1"/>
</dbReference>
<name>A0A1Y1S024_9SPIO</name>
<feature type="domain" description="Response regulatory" evidence="12">
    <location>
        <begin position="10"/>
        <end position="125"/>
    </location>
</feature>
<dbReference type="SUPFAM" id="SSF55874">
    <property type="entry name" value="ATPase domain of HSP90 chaperone/DNA topoisomerase II/histidine kinase"/>
    <property type="match status" value="1"/>
</dbReference>
<keyword evidence="10" id="KW-0175">Coiled coil</keyword>
<dbReference type="SMART" id="SM00091">
    <property type="entry name" value="PAS"/>
    <property type="match status" value="1"/>
</dbReference>
<comment type="caution">
    <text evidence="9">Lacks conserved residue(s) required for the propagation of feature annotation.</text>
</comment>
<dbReference type="PROSITE" id="PS50109">
    <property type="entry name" value="HIS_KIN"/>
    <property type="match status" value="1"/>
</dbReference>
<evidence type="ECO:0000256" key="9">
    <source>
        <dbReference type="PROSITE-ProRule" id="PRU00169"/>
    </source>
</evidence>
<dbReference type="STRING" id="1963862.B4O97_05580"/>
<sequence length="463" mass="51691">MRMIPAEKITILLVDDLAHSAEMTREALLGTGFSVLSSDTLPQAEDYLAKHKKIDIILLNLYMGGGKDGIRAASRFTRHYDAPLILMVPPEAAALIPMSRNIQTYGYVGTDSTADLLSVSIETALRLHSQRKADRDECKDSINYRSIINAMNESVWVIGFDENFIDFNETAVRQLGYSRKELSAMGPVDIDASMTRDSISELIRTAPEDKIQVFETSHKSKHGHTIPVEICSTLITYGGRRAILSIARDITERKKAEEQIASLLHEKEILLKEAHHRIKNNMGVIRSLLSIQSKLKSDKSCPEILQDAANRIQGMMVLYDKLYRSDSFTRLSIKVFLPSLIDDLRTQYSSGKAIETEIDIEDIVLDTKILSSIGIMISEMFTNSMKYAFTEKTDGRISLKAFRKDGTINIVYADDGIGLPAPDDLELVSGFGLELIKLLTKQIDGTIRVDSTGGTRYTLEFTV</sequence>
<evidence type="ECO:0000313" key="15">
    <source>
        <dbReference type="EMBL" id="ORC36543.1"/>
    </source>
</evidence>
<dbReference type="PROSITE" id="PS50113">
    <property type="entry name" value="PAC"/>
    <property type="match status" value="1"/>
</dbReference>
<dbReference type="Pfam" id="PF00989">
    <property type="entry name" value="PAS"/>
    <property type="match status" value="1"/>
</dbReference>
<keyword evidence="3" id="KW-0597">Phosphoprotein</keyword>
<dbReference type="EMBL" id="MWQY01000005">
    <property type="protein sequence ID" value="ORC36543.1"/>
    <property type="molecule type" value="Genomic_DNA"/>
</dbReference>
<protein>
    <recommendedName>
        <fullName evidence="2">histidine kinase</fullName>
        <ecNumber evidence="2">2.7.13.3</ecNumber>
    </recommendedName>
</protein>
<dbReference type="InterPro" id="IPR011006">
    <property type="entry name" value="CheY-like_superfamily"/>
</dbReference>
<proteinExistence type="predicted"/>
<dbReference type="Pfam" id="PF02518">
    <property type="entry name" value="HATPase_c"/>
    <property type="match status" value="1"/>
</dbReference>
<dbReference type="NCBIfam" id="TIGR00229">
    <property type="entry name" value="sensory_box"/>
    <property type="match status" value="1"/>
</dbReference>
<dbReference type="PROSITE" id="PS50110">
    <property type="entry name" value="RESPONSE_REGULATORY"/>
    <property type="match status" value="1"/>
</dbReference>
<dbReference type="InterPro" id="IPR011495">
    <property type="entry name" value="Sig_transdc_His_kin_sub2_dim/P"/>
</dbReference>
<evidence type="ECO:0000256" key="10">
    <source>
        <dbReference type="SAM" id="Coils"/>
    </source>
</evidence>
<evidence type="ECO:0000256" key="2">
    <source>
        <dbReference type="ARBA" id="ARBA00012438"/>
    </source>
</evidence>
<organism evidence="15 16">
    <name type="scientific">Marispirochaeta aestuarii</name>
    <dbReference type="NCBI Taxonomy" id="1963862"/>
    <lineage>
        <taxon>Bacteria</taxon>
        <taxon>Pseudomonadati</taxon>
        <taxon>Spirochaetota</taxon>
        <taxon>Spirochaetia</taxon>
        <taxon>Spirochaetales</taxon>
        <taxon>Spirochaetaceae</taxon>
        <taxon>Marispirochaeta</taxon>
    </lineage>
</organism>
<dbReference type="InterPro" id="IPR036890">
    <property type="entry name" value="HATPase_C_sf"/>
</dbReference>
<feature type="domain" description="PAS" evidence="13">
    <location>
        <begin position="140"/>
        <end position="182"/>
    </location>
</feature>
<evidence type="ECO:0000256" key="1">
    <source>
        <dbReference type="ARBA" id="ARBA00000085"/>
    </source>
</evidence>
<dbReference type="PANTHER" id="PTHR41523">
    <property type="entry name" value="TWO-COMPONENT SYSTEM SENSOR PROTEIN"/>
    <property type="match status" value="1"/>
</dbReference>
<dbReference type="InterPro" id="IPR000700">
    <property type="entry name" value="PAS-assoc_C"/>
</dbReference>
<dbReference type="GO" id="GO:0006355">
    <property type="term" value="P:regulation of DNA-templated transcription"/>
    <property type="evidence" value="ECO:0007669"/>
    <property type="project" value="InterPro"/>
</dbReference>
<keyword evidence="8" id="KW-0843">Virulence</keyword>
<keyword evidence="7" id="KW-0067">ATP-binding</keyword>
<dbReference type="InterPro" id="IPR000014">
    <property type="entry name" value="PAS"/>
</dbReference>
<evidence type="ECO:0000256" key="7">
    <source>
        <dbReference type="ARBA" id="ARBA00022840"/>
    </source>
</evidence>
<dbReference type="GO" id="GO:0004673">
    <property type="term" value="F:protein histidine kinase activity"/>
    <property type="evidence" value="ECO:0007669"/>
    <property type="project" value="UniProtKB-EC"/>
</dbReference>
<dbReference type="CDD" id="cd00130">
    <property type="entry name" value="PAS"/>
    <property type="match status" value="1"/>
</dbReference>
<dbReference type="Gene3D" id="3.30.565.10">
    <property type="entry name" value="Histidine kinase-like ATPase, C-terminal domain"/>
    <property type="match status" value="1"/>
</dbReference>
<dbReference type="SUPFAM" id="SSF52172">
    <property type="entry name" value="CheY-like"/>
    <property type="match status" value="1"/>
</dbReference>
<keyword evidence="16" id="KW-1185">Reference proteome</keyword>
<dbReference type="GO" id="GO:0005524">
    <property type="term" value="F:ATP binding"/>
    <property type="evidence" value="ECO:0007669"/>
    <property type="project" value="UniProtKB-KW"/>
</dbReference>
<dbReference type="InterPro" id="IPR013767">
    <property type="entry name" value="PAS_fold"/>
</dbReference>
<evidence type="ECO:0000256" key="4">
    <source>
        <dbReference type="ARBA" id="ARBA00022679"/>
    </source>
</evidence>
<dbReference type="EC" id="2.7.13.3" evidence="2"/>
<dbReference type="PANTHER" id="PTHR41523:SF8">
    <property type="entry name" value="ETHYLENE RESPONSE SENSOR PROTEIN"/>
    <property type="match status" value="1"/>
</dbReference>
<evidence type="ECO:0000259" key="13">
    <source>
        <dbReference type="PROSITE" id="PS50112"/>
    </source>
</evidence>
<dbReference type="SMART" id="SM00448">
    <property type="entry name" value="REC"/>
    <property type="match status" value="1"/>
</dbReference>
<evidence type="ECO:0000256" key="8">
    <source>
        <dbReference type="ARBA" id="ARBA00023026"/>
    </source>
</evidence>
<evidence type="ECO:0000256" key="5">
    <source>
        <dbReference type="ARBA" id="ARBA00022741"/>
    </source>
</evidence>
<dbReference type="InterPro" id="IPR035965">
    <property type="entry name" value="PAS-like_dom_sf"/>
</dbReference>
<reference evidence="15 16" key="1">
    <citation type="submission" date="2017-03" db="EMBL/GenBank/DDBJ databases">
        <title>Draft Genome sequence of Marispirochaeta sp. strain JC444.</title>
        <authorList>
            <person name="Shivani Y."/>
            <person name="Subhash Y."/>
            <person name="Sasikala C."/>
            <person name="Ramana C."/>
        </authorList>
    </citation>
    <scope>NUCLEOTIDE SEQUENCE [LARGE SCALE GENOMIC DNA]</scope>
    <source>
        <strain evidence="15 16">JC444</strain>
    </source>
</reference>
<dbReference type="InterPro" id="IPR001789">
    <property type="entry name" value="Sig_transdc_resp-reg_receiver"/>
</dbReference>
<gene>
    <name evidence="15" type="ORF">B4O97_05580</name>
</gene>
<dbReference type="PROSITE" id="PS50112">
    <property type="entry name" value="PAS"/>
    <property type="match status" value="1"/>
</dbReference>
<dbReference type="Proteomes" id="UP000192343">
    <property type="component" value="Unassembled WGS sequence"/>
</dbReference>
<dbReference type="SUPFAM" id="SSF55785">
    <property type="entry name" value="PYP-like sensor domain (PAS domain)"/>
    <property type="match status" value="1"/>
</dbReference>
<dbReference type="InterPro" id="IPR005467">
    <property type="entry name" value="His_kinase_dom"/>
</dbReference>
<dbReference type="Pfam" id="PF07568">
    <property type="entry name" value="HisKA_2"/>
    <property type="match status" value="1"/>
</dbReference>
<feature type="domain" description="PAC" evidence="14">
    <location>
        <begin position="212"/>
        <end position="262"/>
    </location>
</feature>
<dbReference type="Gene3D" id="3.40.50.2300">
    <property type="match status" value="1"/>
</dbReference>
<evidence type="ECO:0000259" key="14">
    <source>
        <dbReference type="PROSITE" id="PS50113"/>
    </source>
</evidence>
<evidence type="ECO:0000313" key="16">
    <source>
        <dbReference type="Proteomes" id="UP000192343"/>
    </source>
</evidence>
<keyword evidence="6" id="KW-0418">Kinase</keyword>
<evidence type="ECO:0000259" key="12">
    <source>
        <dbReference type="PROSITE" id="PS50110"/>
    </source>
</evidence>